<dbReference type="InterPro" id="IPR036390">
    <property type="entry name" value="WH_DNA-bd_sf"/>
</dbReference>
<dbReference type="PIRSF" id="PIRSF004955">
    <property type="entry name" value="HTH_arch"/>
    <property type="match status" value="1"/>
</dbReference>
<proteinExistence type="predicted"/>
<dbReference type="Pfam" id="PF25211">
    <property type="entry name" value="DUF7839"/>
    <property type="match status" value="1"/>
</dbReference>
<dbReference type="SUPFAM" id="SSF46785">
    <property type="entry name" value="Winged helix' DNA-binding domain"/>
    <property type="match status" value="1"/>
</dbReference>
<accession>A0A1H6I168</accession>
<dbReference type="GO" id="GO:0003677">
    <property type="term" value="F:DNA binding"/>
    <property type="evidence" value="ECO:0007669"/>
    <property type="project" value="InterPro"/>
</dbReference>
<dbReference type="PANTHER" id="PTHR43704:SF2">
    <property type="entry name" value="HTH CRP-TYPE DOMAIN-CONTAINING PROTEIN"/>
    <property type="match status" value="1"/>
</dbReference>
<dbReference type="InterPro" id="IPR000835">
    <property type="entry name" value="HTH_MarR-typ"/>
</dbReference>
<dbReference type="Proteomes" id="UP000199215">
    <property type="component" value="Unassembled WGS sequence"/>
</dbReference>
<dbReference type="InterPro" id="IPR057161">
    <property type="entry name" value="DUF7839"/>
</dbReference>
<dbReference type="CDD" id="cd00092">
    <property type="entry name" value="HTH_CRP"/>
    <property type="match status" value="1"/>
</dbReference>
<evidence type="ECO:0000259" key="1">
    <source>
        <dbReference type="SMART" id="SM00419"/>
    </source>
</evidence>
<reference evidence="2 3" key="1">
    <citation type="submission" date="2016-10" db="EMBL/GenBank/DDBJ databases">
        <authorList>
            <person name="de Groot N.N."/>
        </authorList>
    </citation>
    <scope>NUCLEOTIDE SEQUENCE [LARGE SCALE GENOMIC DNA]</scope>
    <source>
        <strain evidence="2 3">IBRC-M10418</strain>
    </source>
</reference>
<gene>
    <name evidence="2" type="ORF">SAMN05192561_101606</name>
</gene>
<dbReference type="SMART" id="SM00419">
    <property type="entry name" value="HTH_CRP"/>
    <property type="match status" value="1"/>
</dbReference>
<dbReference type="AlphaFoldDB" id="A0A1H6I168"/>
<dbReference type="InterPro" id="IPR012318">
    <property type="entry name" value="HTH_CRP"/>
</dbReference>
<feature type="domain" description="HTH crp-type" evidence="1">
    <location>
        <begin position="28"/>
        <end position="77"/>
    </location>
</feature>
<organism evidence="2 3">
    <name type="scientific">Halopenitus malekzadehii</name>
    <dbReference type="NCBI Taxonomy" id="1267564"/>
    <lineage>
        <taxon>Archaea</taxon>
        <taxon>Methanobacteriati</taxon>
        <taxon>Methanobacteriota</taxon>
        <taxon>Stenosarchaea group</taxon>
        <taxon>Halobacteria</taxon>
        <taxon>Halobacteriales</taxon>
        <taxon>Haloferacaceae</taxon>
        <taxon>Halopenitus</taxon>
    </lineage>
</organism>
<dbReference type="STRING" id="1267564.SAMN05192561_101606"/>
<dbReference type="RefSeq" id="WP_092814047.1">
    <property type="nucleotide sequence ID" value="NZ_FNWU01000001.1"/>
</dbReference>
<sequence>MAGNADESEAFGVLRSKRDATRYQILVEIAERQPAVNQREIADAIGVTAQAVSDYLRDLIEQGYVEKHGRGRYEVTKEGVDWLISRTEELRGIITHVSEDVIGQVEVETALATTAIAEGETVSLTMREGVLRAMAGDTGGATAVAVTDAEAGSDVGITNFQGVVEYDLGTVTAVSVPHVRDGGSRAVDSDRLRRIAADHDLLAVAGVEAFVAATDANLDPDVKFGSTAAVREAATKGLDVLLVATAPRLSAHTDELRKSNVSYEVVDAAEEWAGQE</sequence>
<protein>
    <submittedName>
        <fullName evidence="2">Putative transcriptional regulator</fullName>
    </submittedName>
</protein>
<dbReference type="GO" id="GO:0003700">
    <property type="term" value="F:DNA-binding transcription factor activity"/>
    <property type="evidence" value="ECO:0007669"/>
    <property type="project" value="InterPro"/>
</dbReference>
<dbReference type="EMBL" id="FNWU01000001">
    <property type="protein sequence ID" value="SEH40221.1"/>
    <property type="molecule type" value="Genomic_DNA"/>
</dbReference>
<evidence type="ECO:0000313" key="2">
    <source>
        <dbReference type="EMBL" id="SEH40221.1"/>
    </source>
</evidence>
<dbReference type="Pfam" id="PF12802">
    <property type="entry name" value="MarR_2"/>
    <property type="match status" value="1"/>
</dbReference>
<dbReference type="InterPro" id="IPR012015">
    <property type="entry name" value="UCP_HTH_arc"/>
</dbReference>
<dbReference type="PANTHER" id="PTHR43704">
    <property type="entry name" value="BSR5907 PROTEIN"/>
    <property type="match status" value="1"/>
</dbReference>
<dbReference type="Gene3D" id="1.10.10.10">
    <property type="entry name" value="Winged helix-like DNA-binding domain superfamily/Winged helix DNA-binding domain"/>
    <property type="match status" value="1"/>
</dbReference>
<dbReference type="InterPro" id="IPR036388">
    <property type="entry name" value="WH-like_DNA-bd_sf"/>
</dbReference>
<name>A0A1H6I168_9EURY</name>
<evidence type="ECO:0000313" key="3">
    <source>
        <dbReference type="Proteomes" id="UP000199215"/>
    </source>
</evidence>
<dbReference type="OrthoDB" id="56502at2157"/>
<keyword evidence="3" id="KW-1185">Reference proteome</keyword>